<accession>D4N7H0</accession>
<organism evidence="1 2">
    <name type="scientific">Mycobacterium phage Ardmore</name>
    <dbReference type="NCBI Taxonomy" id="2902838"/>
    <lineage>
        <taxon>Viruses</taxon>
        <taxon>Duplodnaviria</taxon>
        <taxon>Heunggongvirae</taxon>
        <taxon>Uroviricota</taxon>
        <taxon>Caudoviricetes</taxon>
        <taxon>Gracegardnervirinae</taxon>
        <taxon>Cheoctovirus</taxon>
        <taxon>Cheoctovirus ardmore</taxon>
        <taxon>Mycobacterium virus Ardmore</taxon>
    </lineage>
</organism>
<dbReference type="OrthoDB" id="24177at10239"/>
<name>D4N7H0_9CAUD</name>
<keyword evidence="2" id="KW-1185">Reference proteome</keyword>
<reference evidence="1 2" key="1">
    <citation type="journal article" date="2010" name="Gene">
        <title>In silico analysis of Ardmore, a novel mycobacteriophage isolated from soil.</title>
        <authorList>
            <person name="Henry M."/>
            <person name="O'Sullivan O."/>
            <person name="Sleator R.D."/>
            <person name="Coffey A."/>
            <person name="Ross R.P."/>
            <person name="McAuliffe O."/>
            <person name="O'Mahony J.M."/>
        </authorList>
    </citation>
    <scope>NUCLEOTIDE SEQUENCE [LARGE SCALE GENOMIC DNA]</scope>
</reference>
<sequence>MVVRSIGGPPVGGGPSGGVGFSGLRPAGRCLSASDCIAGYTPCQLRITCYSSGVNIADRLDENHVKRKKNAAELSALTEEMFALIRQAYADGMPAPEVARRAGITRGRVYQIIRAE</sequence>
<dbReference type="EMBL" id="GU060500">
    <property type="protein sequence ID" value="ACY39907.1"/>
    <property type="molecule type" value="Genomic_DNA"/>
</dbReference>
<dbReference type="InterPro" id="IPR013324">
    <property type="entry name" value="RNA_pol_sigma_r3/r4-like"/>
</dbReference>
<proteinExistence type="predicted"/>
<gene>
    <name evidence="1" type="ORF">Ardmore_25</name>
</gene>
<evidence type="ECO:0000313" key="1">
    <source>
        <dbReference type="EMBL" id="ACY39907.1"/>
    </source>
</evidence>
<dbReference type="SUPFAM" id="SSF88659">
    <property type="entry name" value="Sigma3 and sigma4 domains of RNA polymerase sigma factors"/>
    <property type="match status" value="1"/>
</dbReference>
<evidence type="ECO:0000313" key="2">
    <source>
        <dbReference type="Proteomes" id="UP000008876"/>
    </source>
</evidence>
<dbReference type="KEGG" id="vg:8864180"/>
<dbReference type="RefSeq" id="YP_003495166.1">
    <property type="nucleotide sequence ID" value="NC_013936.1"/>
</dbReference>
<dbReference type="Gene3D" id="1.10.10.60">
    <property type="entry name" value="Homeodomain-like"/>
    <property type="match status" value="1"/>
</dbReference>
<dbReference type="Proteomes" id="UP000008876">
    <property type="component" value="Segment"/>
</dbReference>
<dbReference type="GeneID" id="8864180"/>
<protein>
    <submittedName>
        <fullName evidence="1">Gp25</fullName>
    </submittedName>
</protein>